<dbReference type="AlphaFoldDB" id="A0A2U9CAS2"/>
<accession>A0A2U9CAS2</accession>
<evidence type="ECO:0000313" key="2">
    <source>
        <dbReference type="Proteomes" id="UP000246464"/>
    </source>
</evidence>
<proteinExistence type="predicted"/>
<feature type="non-terminal residue" evidence="1">
    <location>
        <position position="52"/>
    </location>
</feature>
<name>A0A2U9CAS2_SCOMX</name>
<dbReference type="EMBL" id="CP026256">
    <property type="protein sequence ID" value="AWP12749.1"/>
    <property type="molecule type" value="Genomic_DNA"/>
</dbReference>
<reference evidence="1 2" key="1">
    <citation type="submission" date="2017-12" db="EMBL/GenBank/DDBJ databases">
        <title>Integrating genomic resources of turbot (Scophthalmus maximus) in depth evaluation of genetic and physical mapping variation across individuals.</title>
        <authorList>
            <person name="Martinez P."/>
        </authorList>
    </citation>
    <scope>NUCLEOTIDE SEQUENCE [LARGE SCALE GENOMIC DNA]</scope>
</reference>
<gene>
    <name evidence="1" type="ORF">SMAX5B_021649</name>
</gene>
<sequence>MGMGNQWEPCAHQQDISTEEISVHTPRLETLGKHKVSPEVVCASIANQVEIF</sequence>
<evidence type="ECO:0000313" key="1">
    <source>
        <dbReference type="EMBL" id="AWP12749.1"/>
    </source>
</evidence>
<protein>
    <submittedName>
        <fullName evidence="1">Uncharacterized protein</fullName>
    </submittedName>
</protein>
<keyword evidence="2" id="KW-1185">Reference proteome</keyword>
<dbReference type="Proteomes" id="UP000246464">
    <property type="component" value="Chromosome 14"/>
</dbReference>
<organism evidence="1 2">
    <name type="scientific">Scophthalmus maximus</name>
    <name type="common">Turbot</name>
    <name type="synonym">Psetta maxima</name>
    <dbReference type="NCBI Taxonomy" id="52904"/>
    <lineage>
        <taxon>Eukaryota</taxon>
        <taxon>Metazoa</taxon>
        <taxon>Chordata</taxon>
        <taxon>Craniata</taxon>
        <taxon>Vertebrata</taxon>
        <taxon>Euteleostomi</taxon>
        <taxon>Actinopterygii</taxon>
        <taxon>Neopterygii</taxon>
        <taxon>Teleostei</taxon>
        <taxon>Neoteleostei</taxon>
        <taxon>Acanthomorphata</taxon>
        <taxon>Carangaria</taxon>
        <taxon>Pleuronectiformes</taxon>
        <taxon>Pleuronectoidei</taxon>
        <taxon>Scophthalmidae</taxon>
        <taxon>Scophthalmus</taxon>
    </lineage>
</organism>